<protein>
    <submittedName>
        <fullName evidence="2">Uncharacterized protein</fullName>
    </submittedName>
</protein>
<sequence>MHKITKGLKKKKKGKKSKKGEEELFKPEELENYRKEHQGTSEEPAGQNEEWKKFLALTSGVDDILKKTQGDLDRIKSTSFFQRKPTESEVRKVEEEKLAQEQKAEEAKRELEPPTPSQLGISRIPKYACTPRCRLKLAYIPESPTLPNDGDDPFDTSAAEKAILGPEFERKGKKLVPLGAAVEVLTGRVQLPTCATKRPTPNKRQILKEKDLLLQSFDENIPVSAVVADESGLNLIKPEDRDLLGGSHSDLANSVSISKTAFKPVTEIKVLDNESDDEFDPRAEEQPRSRTVSRPDVLNITGSKTVSFDLPSPDLNTLNTESKIIKPLTPFYTRKVSIPEVPISEDPFDTSFASNVTPGKIELRLIENELFDPNLEKKLSINDNNFNPRDEAQSKVDKVVNTIKEISKPKPPSTSESIDIDLLAIDNDIPVKVLTPGASIEQTEELSYCDPFDTSIASNILPGRVELKLLESELIPSVTSSSTIVNKDLLIHDADEVIEKPLSPSAQVSSTVVFDTFDETYDPFDTSCALDIQPGRAELKVLESEFIHNGC</sequence>
<feature type="region of interest" description="Disordered" evidence="1">
    <location>
        <begin position="273"/>
        <end position="292"/>
    </location>
</feature>
<feature type="region of interest" description="Disordered" evidence="1">
    <location>
        <begin position="83"/>
        <end position="123"/>
    </location>
</feature>
<feature type="compositionally biased region" description="Basic and acidic residues" evidence="1">
    <location>
        <begin position="84"/>
        <end position="112"/>
    </location>
</feature>
<dbReference type="Proteomes" id="UP001153709">
    <property type="component" value="Chromosome 9"/>
</dbReference>
<dbReference type="OrthoDB" id="6363808at2759"/>
<name>A0A9N9TCY3_DIABA</name>
<feature type="compositionally biased region" description="Basic and acidic residues" evidence="1">
    <location>
        <begin position="19"/>
        <end position="40"/>
    </location>
</feature>
<keyword evidence="3" id="KW-1185">Reference proteome</keyword>
<dbReference type="AlphaFoldDB" id="A0A9N9TCY3"/>
<evidence type="ECO:0000313" key="2">
    <source>
        <dbReference type="EMBL" id="CAG9840119.1"/>
    </source>
</evidence>
<evidence type="ECO:0000313" key="3">
    <source>
        <dbReference type="Proteomes" id="UP001153709"/>
    </source>
</evidence>
<gene>
    <name evidence="2" type="ORF">DIABBA_LOCUS12810</name>
</gene>
<feature type="region of interest" description="Disordered" evidence="1">
    <location>
        <begin position="1"/>
        <end position="49"/>
    </location>
</feature>
<evidence type="ECO:0000256" key="1">
    <source>
        <dbReference type="SAM" id="MobiDB-lite"/>
    </source>
</evidence>
<dbReference type="EMBL" id="OU898284">
    <property type="protein sequence ID" value="CAG9840119.1"/>
    <property type="molecule type" value="Genomic_DNA"/>
</dbReference>
<organism evidence="2 3">
    <name type="scientific">Diabrotica balteata</name>
    <name type="common">Banded cucumber beetle</name>
    <dbReference type="NCBI Taxonomy" id="107213"/>
    <lineage>
        <taxon>Eukaryota</taxon>
        <taxon>Metazoa</taxon>
        <taxon>Ecdysozoa</taxon>
        <taxon>Arthropoda</taxon>
        <taxon>Hexapoda</taxon>
        <taxon>Insecta</taxon>
        <taxon>Pterygota</taxon>
        <taxon>Neoptera</taxon>
        <taxon>Endopterygota</taxon>
        <taxon>Coleoptera</taxon>
        <taxon>Polyphaga</taxon>
        <taxon>Cucujiformia</taxon>
        <taxon>Chrysomeloidea</taxon>
        <taxon>Chrysomelidae</taxon>
        <taxon>Galerucinae</taxon>
        <taxon>Diabroticina</taxon>
        <taxon>Diabroticites</taxon>
        <taxon>Diabrotica</taxon>
    </lineage>
</organism>
<reference evidence="2" key="1">
    <citation type="submission" date="2022-01" db="EMBL/GenBank/DDBJ databases">
        <authorList>
            <person name="King R."/>
        </authorList>
    </citation>
    <scope>NUCLEOTIDE SEQUENCE</scope>
</reference>
<feature type="compositionally biased region" description="Basic residues" evidence="1">
    <location>
        <begin position="1"/>
        <end position="18"/>
    </location>
</feature>
<accession>A0A9N9TCY3</accession>
<proteinExistence type="predicted"/>